<evidence type="ECO:0000313" key="3">
    <source>
        <dbReference type="EMBL" id="KAF8409404.1"/>
    </source>
</evidence>
<feature type="domain" description="Bulb-type lectin" evidence="2">
    <location>
        <begin position="179"/>
        <end position="298"/>
    </location>
</feature>
<name>A0A834ZL36_TETSI</name>
<dbReference type="AlphaFoldDB" id="A0A834ZL36"/>
<sequence length="399" mass="43968">MKPFPTIEQAYAHVRGEAIRQQVIINHDTDEIQGAILASKGLTLGTSAPDKSAKTRNSTNVKKCSHCSNQKHTCENCFQLHGYPDWWHDLQARKRHDGTGTNGSPGKVAIAAAEPHLSLIQPAATSINAPSNLNFLTPTVIHEEPLEHDRSNHEKQQEHDGPNDNSGVVNCEADVCPNVEHATSETKPISPHSEVPVDSSPENTLEVSIVITPLHTDDIDTSVGYVLPHRDYPLTRPSGNLTINMEGNLVILHGRISFSVSELLSIGNSTTSATLLDSGNLVLRDSNSDVLWQSFDYPSDTFLPGMKLGNNKNTRKAWTLTSCRSEEDPAPGAFSMKLDPENSAQFFIMQGSEGYWTSGLWNGENFSIVPKMRFKYSTIFFLDLSGQLKQLAWLEKAQE</sequence>
<dbReference type="EMBL" id="JABCRI010000003">
    <property type="protein sequence ID" value="KAF8409404.1"/>
    <property type="molecule type" value="Genomic_DNA"/>
</dbReference>
<evidence type="ECO:0000256" key="1">
    <source>
        <dbReference type="SAM" id="MobiDB-lite"/>
    </source>
</evidence>
<dbReference type="Proteomes" id="UP000655225">
    <property type="component" value="Unassembled WGS sequence"/>
</dbReference>
<comment type="caution">
    <text evidence="3">The sequence shown here is derived from an EMBL/GenBank/DDBJ whole genome shotgun (WGS) entry which is preliminary data.</text>
</comment>
<evidence type="ECO:0000259" key="2">
    <source>
        <dbReference type="SMART" id="SM00108"/>
    </source>
</evidence>
<organism evidence="3 4">
    <name type="scientific">Tetracentron sinense</name>
    <name type="common">Spur-leaf</name>
    <dbReference type="NCBI Taxonomy" id="13715"/>
    <lineage>
        <taxon>Eukaryota</taxon>
        <taxon>Viridiplantae</taxon>
        <taxon>Streptophyta</taxon>
        <taxon>Embryophyta</taxon>
        <taxon>Tracheophyta</taxon>
        <taxon>Spermatophyta</taxon>
        <taxon>Magnoliopsida</taxon>
        <taxon>Trochodendrales</taxon>
        <taxon>Trochodendraceae</taxon>
        <taxon>Tetracentron</taxon>
    </lineage>
</organism>
<reference evidence="3 4" key="1">
    <citation type="submission" date="2020-04" db="EMBL/GenBank/DDBJ databases">
        <title>Plant Genome Project.</title>
        <authorList>
            <person name="Zhang R.-G."/>
        </authorList>
    </citation>
    <scope>NUCLEOTIDE SEQUENCE [LARGE SCALE GENOMIC DNA]</scope>
    <source>
        <strain evidence="3">YNK0</strain>
        <tissue evidence="3">Leaf</tissue>
    </source>
</reference>
<evidence type="ECO:0000313" key="4">
    <source>
        <dbReference type="Proteomes" id="UP000655225"/>
    </source>
</evidence>
<dbReference type="InterPro" id="IPR036426">
    <property type="entry name" value="Bulb-type_lectin_dom_sf"/>
</dbReference>
<dbReference type="PANTHER" id="PTHR32444">
    <property type="entry name" value="BULB-TYPE LECTIN DOMAIN-CONTAINING PROTEIN"/>
    <property type="match status" value="1"/>
</dbReference>
<protein>
    <recommendedName>
        <fullName evidence="2">Bulb-type lectin domain-containing protein</fullName>
    </recommendedName>
</protein>
<keyword evidence="4" id="KW-1185">Reference proteome</keyword>
<feature type="region of interest" description="Disordered" evidence="1">
    <location>
        <begin position="147"/>
        <end position="201"/>
    </location>
</feature>
<dbReference type="OrthoDB" id="913334at2759"/>
<dbReference type="SMART" id="SM00108">
    <property type="entry name" value="B_lectin"/>
    <property type="match status" value="1"/>
</dbReference>
<feature type="compositionally biased region" description="Basic and acidic residues" evidence="1">
    <location>
        <begin position="147"/>
        <end position="162"/>
    </location>
</feature>
<gene>
    <name evidence="3" type="ORF">HHK36_005480</name>
</gene>
<dbReference type="InterPro" id="IPR001480">
    <property type="entry name" value="Bulb-type_lectin_dom"/>
</dbReference>
<proteinExistence type="predicted"/>
<accession>A0A834ZL36</accession>
<dbReference type="PANTHER" id="PTHR32444:SF238">
    <property type="entry name" value="APPLE DOMAIN-CONTAINING PROTEIN"/>
    <property type="match status" value="1"/>
</dbReference>
<dbReference type="Pfam" id="PF01453">
    <property type="entry name" value="B_lectin"/>
    <property type="match status" value="1"/>
</dbReference>
<dbReference type="SUPFAM" id="SSF51110">
    <property type="entry name" value="alpha-D-mannose-specific plant lectins"/>
    <property type="match status" value="1"/>
</dbReference>
<dbReference type="Gene3D" id="2.90.10.10">
    <property type="entry name" value="Bulb-type lectin domain"/>
    <property type="match status" value="1"/>
</dbReference>